<dbReference type="Proteomes" id="UP001221757">
    <property type="component" value="Unassembled WGS sequence"/>
</dbReference>
<proteinExistence type="predicted"/>
<dbReference type="AlphaFoldDB" id="A0AAD7GED8"/>
<evidence type="ECO:0000256" key="1">
    <source>
        <dbReference type="SAM" id="SignalP"/>
    </source>
</evidence>
<gene>
    <name evidence="2" type="ORF">B0H17DRAFT_1201362</name>
</gene>
<sequence length="351" mass="37403">MFTHSLSSIFIGVLAAFASAQQPSNPVKIAKTEFLGYRNASNDQSVRDLGYMGNIGSTYILTFGDGVGTTNAKTRTDSGCAFITARDGAGLPGSDPLSYADVNLRKDLCGGVPQMARFCPELSGETDSSGLGITNIVGLNDTYGALWTLPQQCGSSCVSQGAGLAVVTMKAGTPVCTRPFGVHTWGPDEPSWGQLGAISASDGHIYVYANGPNSSVVLARVPLENAFNLGSYQYWHGTAAGFTSTRIKTADLKTGSPELLGFTAAQGSIYFSNFYNQYIYFDPYFGIFAQTADRPEGPWSSSISVYGPPQIHNLLYTPVIQPKYASADGSQIVLGWSDDNYQGLVRITFTK</sequence>
<evidence type="ECO:0008006" key="4">
    <source>
        <dbReference type="Google" id="ProtNLM"/>
    </source>
</evidence>
<keyword evidence="3" id="KW-1185">Reference proteome</keyword>
<feature type="chain" id="PRO_5042103228" description="DUF4185 domain-containing protein" evidence="1">
    <location>
        <begin position="21"/>
        <end position="351"/>
    </location>
</feature>
<evidence type="ECO:0000313" key="3">
    <source>
        <dbReference type="Proteomes" id="UP001221757"/>
    </source>
</evidence>
<comment type="caution">
    <text evidence="2">The sequence shown here is derived from an EMBL/GenBank/DDBJ whole genome shotgun (WGS) entry which is preliminary data.</text>
</comment>
<accession>A0AAD7GED8</accession>
<keyword evidence="1" id="KW-0732">Signal</keyword>
<reference evidence="2" key="1">
    <citation type="submission" date="2023-03" db="EMBL/GenBank/DDBJ databases">
        <title>Massive genome expansion in bonnet fungi (Mycena s.s.) driven by repeated elements and novel gene families across ecological guilds.</title>
        <authorList>
            <consortium name="Lawrence Berkeley National Laboratory"/>
            <person name="Harder C.B."/>
            <person name="Miyauchi S."/>
            <person name="Viragh M."/>
            <person name="Kuo A."/>
            <person name="Thoen E."/>
            <person name="Andreopoulos B."/>
            <person name="Lu D."/>
            <person name="Skrede I."/>
            <person name="Drula E."/>
            <person name="Henrissat B."/>
            <person name="Morin E."/>
            <person name="Kohler A."/>
            <person name="Barry K."/>
            <person name="LaButti K."/>
            <person name="Morin E."/>
            <person name="Salamov A."/>
            <person name="Lipzen A."/>
            <person name="Mereny Z."/>
            <person name="Hegedus B."/>
            <person name="Baldrian P."/>
            <person name="Stursova M."/>
            <person name="Weitz H."/>
            <person name="Taylor A."/>
            <person name="Grigoriev I.V."/>
            <person name="Nagy L.G."/>
            <person name="Martin F."/>
            <person name="Kauserud H."/>
        </authorList>
    </citation>
    <scope>NUCLEOTIDE SEQUENCE</scope>
    <source>
        <strain evidence="2">CBHHK067</strain>
    </source>
</reference>
<name>A0AAD7GED8_MYCRO</name>
<organism evidence="2 3">
    <name type="scientific">Mycena rosella</name>
    <name type="common">Pink bonnet</name>
    <name type="synonym">Agaricus rosellus</name>
    <dbReference type="NCBI Taxonomy" id="1033263"/>
    <lineage>
        <taxon>Eukaryota</taxon>
        <taxon>Fungi</taxon>
        <taxon>Dikarya</taxon>
        <taxon>Basidiomycota</taxon>
        <taxon>Agaricomycotina</taxon>
        <taxon>Agaricomycetes</taxon>
        <taxon>Agaricomycetidae</taxon>
        <taxon>Agaricales</taxon>
        <taxon>Marasmiineae</taxon>
        <taxon>Mycenaceae</taxon>
        <taxon>Mycena</taxon>
    </lineage>
</organism>
<evidence type="ECO:0000313" key="2">
    <source>
        <dbReference type="EMBL" id="KAJ7691016.1"/>
    </source>
</evidence>
<dbReference type="EMBL" id="JARKIE010000061">
    <property type="protein sequence ID" value="KAJ7691016.1"/>
    <property type="molecule type" value="Genomic_DNA"/>
</dbReference>
<protein>
    <recommendedName>
        <fullName evidence="4">DUF4185 domain-containing protein</fullName>
    </recommendedName>
</protein>
<feature type="signal peptide" evidence="1">
    <location>
        <begin position="1"/>
        <end position="20"/>
    </location>
</feature>